<evidence type="ECO:0000256" key="3">
    <source>
        <dbReference type="ARBA" id="ARBA00022692"/>
    </source>
</evidence>
<keyword evidence="5 6" id="KW-0472">Membrane</keyword>
<sequence length="151" mass="15664">MDARRLVTAVAPVVAAAGLGGLGSRRAPQTYARLRKPGWAPPASVFGPVWSMLYVGIGVAGWRLTGRTAPRVQALHLAQLALNGAWPITFFGVQDKRASLAIIAALDVAVTAEIAALRQTDPVAAGLLVPYLAWNLFASALNAKVGDPGAS</sequence>
<name>A0ABY6NXH3_9NOCA</name>
<dbReference type="EMBL" id="CP110615">
    <property type="protein sequence ID" value="UZJ24097.1"/>
    <property type="molecule type" value="Genomic_DNA"/>
</dbReference>
<dbReference type="CDD" id="cd15904">
    <property type="entry name" value="TSPO_MBR"/>
    <property type="match status" value="1"/>
</dbReference>
<evidence type="ECO:0000256" key="2">
    <source>
        <dbReference type="ARBA" id="ARBA00007524"/>
    </source>
</evidence>
<dbReference type="Gene3D" id="1.20.1260.100">
    <property type="entry name" value="TspO/MBR protein"/>
    <property type="match status" value="1"/>
</dbReference>
<dbReference type="PIRSF" id="PIRSF005859">
    <property type="entry name" value="PBR"/>
    <property type="match status" value="1"/>
</dbReference>
<evidence type="ECO:0000256" key="1">
    <source>
        <dbReference type="ARBA" id="ARBA00004141"/>
    </source>
</evidence>
<comment type="subcellular location">
    <subcellularLocation>
        <location evidence="1">Membrane</location>
        <topology evidence="1">Multi-pass membrane protein</topology>
    </subcellularLocation>
</comment>
<keyword evidence="4 6" id="KW-1133">Transmembrane helix</keyword>
<dbReference type="PANTHER" id="PTHR10057">
    <property type="entry name" value="PERIPHERAL-TYPE BENZODIAZEPINE RECEPTOR"/>
    <property type="match status" value="1"/>
</dbReference>
<dbReference type="PANTHER" id="PTHR10057:SF0">
    <property type="entry name" value="TRANSLOCATOR PROTEIN"/>
    <property type="match status" value="1"/>
</dbReference>
<gene>
    <name evidence="7" type="ORF">RHODO2019_13105</name>
</gene>
<keyword evidence="8" id="KW-1185">Reference proteome</keyword>
<evidence type="ECO:0000313" key="7">
    <source>
        <dbReference type="EMBL" id="UZJ24097.1"/>
    </source>
</evidence>
<dbReference type="InterPro" id="IPR038330">
    <property type="entry name" value="TspO/MBR-related_sf"/>
</dbReference>
<dbReference type="InterPro" id="IPR004307">
    <property type="entry name" value="TspO_MBR"/>
</dbReference>
<dbReference type="Proteomes" id="UP001164965">
    <property type="component" value="Chromosome"/>
</dbReference>
<evidence type="ECO:0000313" key="8">
    <source>
        <dbReference type="Proteomes" id="UP001164965"/>
    </source>
</evidence>
<accession>A0ABY6NXH3</accession>
<organism evidence="7 8">
    <name type="scientific">Rhodococcus antarcticus</name>
    <dbReference type="NCBI Taxonomy" id="2987751"/>
    <lineage>
        <taxon>Bacteria</taxon>
        <taxon>Bacillati</taxon>
        <taxon>Actinomycetota</taxon>
        <taxon>Actinomycetes</taxon>
        <taxon>Mycobacteriales</taxon>
        <taxon>Nocardiaceae</taxon>
        <taxon>Rhodococcus</taxon>
    </lineage>
</organism>
<protein>
    <submittedName>
        <fullName evidence="7">Tryptophan-rich sensory protein</fullName>
    </submittedName>
</protein>
<keyword evidence="3 6" id="KW-0812">Transmembrane</keyword>
<dbReference type="RefSeq" id="WP_265382204.1">
    <property type="nucleotide sequence ID" value="NZ_CP110615.1"/>
</dbReference>
<dbReference type="Pfam" id="PF03073">
    <property type="entry name" value="TspO_MBR"/>
    <property type="match status" value="1"/>
</dbReference>
<feature type="transmembrane region" description="Helical" evidence="6">
    <location>
        <begin position="42"/>
        <end position="62"/>
    </location>
</feature>
<reference evidence="7" key="1">
    <citation type="submission" date="2022-10" db="EMBL/GenBank/DDBJ databases">
        <title>Rhodococcus sp.75.</title>
        <authorList>
            <person name="Sun M."/>
        </authorList>
    </citation>
    <scope>NUCLEOTIDE SEQUENCE</scope>
    <source>
        <strain evidence="7">75</strain>
    </source>
</reference>
<evidence type="ECO:0000256" key="4">
    <source>
        <dbReference type="ARBA" id="ARBA00022989"/>
    </source>
</evidence>
<evidence type="ECO:0000256" key="5">
    <source>
        <dbReference type="ARBA" id="ARBA00023136"/>
    </source>
</evidence>
<evidence type="ECO:0000256" key="6">
    <source>
        <dbReference type="SAM" id="Phobius"/>
    </source>
</evidence>
<comment type="similarity">
    <text evidence="2">Belongs to the TspO/BZRP family.</text>
</comment>
<proteinExistence type="inferred from homology"/>